<dbReference type="AlphaFoldDB" id="A9JX54"/>
<name>A9JX54_PHANO</name>
<dbReference type="GeneID" id="5972601"/>
<dbReference type="HOGENOM" id="CLU_2979855_0_0_1"/>
<dbReference type="RefSeq" id="XP_001795726.1">
    <property type="nucleotide sequence ID" value="XM_001795674.1"/>
</dbReference>
<dbReference type="KEGG" id="pno:SNOG_20056"/>
<protein>
    <submittedName>
        <fullName evidence="1">Uncharacterized protein</fullName>
    </submittedName>
</protein>
<dbReference type="Proteomes" id="UP000001055">
    <property type="component" value="Unassembled WGS sequence"/>
</dbReference>
<accession>A9JX54</accession>
<gene>
    <name evidence="1" type="ORF">SNOG_20056</name>
</gene>
<organism evidence="1 2">
    <name type="scientific">Phaeosphaeria nodorum (strain SN15 / ATCC MYA-4574 / FGSC 10173)</name>
    <name type="common">Glume blotch fungus</name>
    <name type="synonym">Parastagonospora nodorum</name>
    <dbReference type="NCBI Taxonomy" id="321614"/>
    <lineage>
        <taxon>Eukaryota</taxon>
        <taxon>Fungi</taxon>
        <taxon>Dikarya</taxon>
        <taxon>Ascomycota</taxon>
        <taxon>Pezizomycotina</taxon>
        <taxon>Dothideomycetes</taxon>
        <taxon>Pleosporomycetidae</taxon>
        <taxon>Pleosporales</taxon>
        <taxon>Pleosporineae</taxon>
        <taxon>Phaeosphaeriaceae</taxon>
        <taxon>Parastagonospora</taxon>
    </lineage>
</organism>
<evidence type="ECO:0000313" key="2">
    <source>
        <dbReference type="Proteomes" id="UP000001055"/>
    </source>
</evidence>
<dbReference type="EMBL" id="CH445331">
    <property type="protein sequence ID" value="EDP89912.1"/>
    <property type="molecule type" value="Genomic_DNA"/>
</dbReference>
<reference evidence="2" key="1">
    <citation type="journal article" date="2007" name="Plant Cell">
        <title>Dothideomycete-plant interactions illuminated by genome sequencing and EST analysis of the wheat pathogen Stagonospora nodorum.</title>
        <authorList>
            <person name="Hane J.K."/>
            <person name="Lowe R.G."/>
            <person name="Solomon P.S."/>
            <person name="Tan K.C."/>
            <person name="Schoch C.L."/>
            <person name="Spatafora J.W."/>
            <person name="Crous P.W."/>
            <person name="Kodira C."/>
            <person name="Birren B.W."/>
            <person name="Galagan J.E."/>
            <person name="Torriani S.F."/>
            <person name="McDonald B.A."/>
            <person name="Oliver R.P."/>
        </authorList>
    </citation>
    <scope>NUCLEOTIDE SEQUENCE [LARGE SCALE GENOMIC DNA]</scope>
    <source>
        <strain evidence="2">SN15 / ATCC MYA-4574 / FGSC 10173</strain>
    </source>
</reference>
<evidence type="ECO:0000313" key="1">
    <source>
        <dbReference type="EMBL" id="EDP89912.1"/>
    </source>
</evidence>
<sequence length="58" mass="6418">MRYNCTIWFDRSVIHGYCGVIYLAYCPDGHENVEDFLTRGAMLVRSTSGSVSVKGGKG</sequence>
<proteinExistence type="predicted"/>
<dbReference type="InParanoid" id="A9JX54"/>